<reference evidence="3 5" key="2">
    <citation type="submission" date="2019-08" db="EMBL/GenBank/DDBJ databases">
        <title>Draft genome of C. urealyticum strain VH4248.</title>
        <authorList>
            <person name="Navas J."/>
        </authorList>
    </citation>
    <scope>NUCLEOTIDE SEQUENCE [LARGE SCALE GENOMIC DNA]</scope>
    <source>
        <strain evidence="3 5">VH4248</strain>
    </source>
</reference>
<dbReference type="EMBL" id="QFNY01000046">
    <property type="protein sequence ID" value="PZP02067.1"/>
    <property type="molecule type" value="Genomic_DNA"/>
</dbReference>
<sequence>MMNPALLIGFKVAGYLYLSLSVIVLILGVAAAAQVAMTRDDAFDVINRKKQNWLLLGGGAALTGLFGIFGGGAFPLWIIGAVIVGIYWQDVRPAIRDVLDNASGAW</sequence>
<dbReference type="Proteomes" id="UP000324726">
    <property type="component" value="Unassembled WGS sequence"/>
</dbReference>
<dbReference type="Proteomes" id="UP000249451">
    <property type="component" value="Unassembled WGS sequence"/>
</dbReference>
<feature type="transmembrane region" description="Helical" evidence="1">
    <location>
        <begin position="54"/>
        <end position="87"/>
    </location>
</feature>
<evidence type="ECO:0000313" key="5">
    <source>
        <dbReference type="Proteomes" id="UP000324726"/>
    </source>
</evidence>
<accession>A0A2W5B9Q5</accession>
<dbReference type="RefSeq" id="WP_070758545.1">
    <property type="nucleotide sequence ID" value="NZ_CP136640.1"/>
</dbReference>
<evidence type="ECO:0000313" key="3">
    <source>
        <dbReference type="EMBL" id="TYR19861.1"/>
    </source>
</evidence>
<comment type="caution">
    <text evidence="2">The sequence shown here is derived from an EMBL/GenBank/DDBJ whole genome shotgun (WGS) entry which is preliminary data.</text>
</comment>
<reference evidence="2 4" key="1">
    <citation type="submission" date="2017-11" db="EMBL/GenBank/DDBJ databases">
        <title>Infants hospitalized years apart are colonized by the same room-sourced microbial strains.</title>
        <authorList>
            <person name="Brooks B."/>
            <person name="Olm M.R."/>
            <person name="Firek B.A."/>
            <person name="Baker R."/>
            <person name="Thomas B.C."/>
            <person name="Morowitz M.J."/>
            <person name="Banfield J.F."/>
        </authorList>
    </citation>
    <scope>NUCLEOTIDE SEQUENCE [LARGE SCALE GENOMIC DNA]</scope>
    <source>
        <strain evidence="2">S2_012_000_R3_87</strain>
    </source>
</reference>
<feature type="transmembrane region" description="Helical" evidence="1">
    <location>
        <begin position="12"/>
        <end position="33"/>
    </location>
</feature>
<gene>
    <name evidence="2" type="ORF">DI609_02975</name>
    <name evidence="3" type="ORF">FYJ87_02365</name>
</gene>
<keyword evidence="1" id="KW-1133">Transmembrane helix</keyword>
<keyword evidence="1" id="KW-0472">Membrane</keyword>
<evidence type="ECO:0000313" key="4">
    <source>
        <dbReference type="Proteomes" id="UP000249451"/>
    </source>
</evidence>
<name>A0A2W5B9Q5_9CORY</name>
<proteinExistence type="predicted"/>
<evidence type="ECO:0000313" key="2">
    <source>
        <dbReference type="EMBL" id="PZP02067.1"/>
    </source>
</evidence>
<keyword evidence="1" id="KW-0812">Transmembrane</keyword>
<dbReference type="Pfam" id="PF10724">
    <property type="entry name" value="DUF2516"/>
    <property type="match status" value="1"/>
</dbReference>
<dbReference type="EMBL" id="VSZI01000001">
    <property type="protein sequence ID" value="TYR19861.1"/>
    <property type="molecule type" value="Genomic_DNA"/>
</dbReference>
<protein>
    <submittedName>
        <fullName evidence="2">DUF2516 domain-containing protein</fullName>
    </submittedName>
    <submittedName>
        <fullName evidence="3">DUF2516 family protein</fullName>
    </submittedName>
</protein>
<organism evidence="2 4">
    <name type="scientific">Corynebacterium urealyticum</name>
    <dbReference type="NCBI Taxonomy" id="43771"/>
    <lineage>
        <taxon>Bacteria</taxon>
        <taxon>Bacillati</taxon>
        <taxon>Actinomycetota</taxon>
        <taxon>Actinomycetes</taxon>
        <taxon>Mycobacteriales</taxon>
        <taxon>Corynebacteriaceae</taxon>
        <taxon>Corynebacterium</taxon>
    </lineage>
</organism>
<evidence type="ECO:0000256" key="1">
    <source>
        <dbReference type="SAM" id="Phobius"/>
    </source>
</evidence>
<dbReference type="InterPro" id="IPR019662">
    <property type="entry name" value="DUF2516"/>
</dbReference>
<dbReference type="AlphaFoldDB" id="A0A2W5B9Q5"/>